<evidence type="ECO:0000259" key="2">
    <source>
        <dbReference type="PROSITE" id="PS50093"/>
    </source>
</evidence>
<keyword evidence="1" id="KW-0472">Membrane</keyword>
<evidence type="ECO:0000256" key="1">
    <source>
        <dbReference type="SAM" id="Phobius"/>
    </source>
</evidence>
<dbReference type="SUPFAM" id="SSF49299">
    <property type="entry name" value="PKD domain"/>
    <property type="match status" value="8"/>
</dbReference>
<feature type="domain" description="PKD" evidence="2">
    <location>
        <begin position="124"/>
        <end position="190"/>
    </location>
</feature>
<gene>
    <name evidence="3" type="ordered locus">Metfor_1140</name>
</gene>
<feature type="domain" description="PKD" evidence="2">
    <location>
        <begin position="383"/>
        <end position="454"/>
    </location>
</feature>
<name>L0HEJ7_METFS</name>
<dbReference type="HOGENOM" id="CLU_022982_0_0_2"/>
<dbReference type="eggNOG" id="arCOG02510">
    <property type="taxonomic scope" value="Archaea"/>
</dbReference>
<dbReference type="EMBL" id="CP003167">
    <property type="protein sequence ID" value="AGB02186.1"/>
    <property type="molecule type" value="Genomic_DNA"/>
</dbReference>
<feature type="domain" description="PKD" evidence="2">
    <location>
        <begin position="453"/>
        <end position="531"/>
    </location>
</feature>
<dbReference type="InterPro" id="IPR013783">
    <property type="entry name" value="Ig-like_fold"/>
</dbReference>
<accession>L0HEJ7</accession>
<evidence type="ECO:0000313" key="4">
    <source>
        <dbReference type="Proteomes" id="UP000010824"/>
    </source>
</evidence>
<sequence length="755" mass="80421" precursor="true">MRSKTFLLYAGLVVLFLALAIPGASAADTAKAGYITVGIAPVAQFDAHYAFTTIPTKVEFVDTSLGSKPMTWEWDFGDGVTSTEQNPSHTYLRRGTYTVKLTVKNAYGTSTAIKTDYISVGMPPKAAFVGSPTSGGAPMTVAFTDQSTGQVNKWTWDFGDGQGSNEQNPVHTYWAAGNYNVILTVSNEFGISDAMRNEYITVSGDLAAKFDAFPSSGKAPLATRFTDRSTGSPTAWSWDFGDGMTSNQQHPSHTFMTAGSYNVKLTITRGTETASTTQIINVGGVPDADFVGSPLQVNPNENVQFTDKSGHAPTAWSWDFGDTATSTVQNPSHSYQVKGIYTVALTARNENGKDTETKTGYVNVGMPPKADFRPVTTPYAQYAVPKTVQFVDQSTNMPTSWAWDFGDGATSTEQMPTHVYMKEGTYTVTLTVKNNFGSDTAIKQDLITVGGGAAVDFVADKTTVGVGRVVSFTDLSTSNPTNWVWDFGDGTTGTGPNPDHVYRATGVYDVTLTASNPYLTNTRTKNQYITVLSIPRADFVADRTKGGAPMAVAFTDKSSNAPTAWKWDFGDGASSTEQNPTHTYTTLGVYSVTLTASNKDGSDTITKVNYISTTLAPVAEFKANRQVGKAPFIVEFTDLSSNNPTSWSWDFGDGTSSTEQNPRHIYLYEGSYDVSLTVANQYGADSIYKTGTSAPASAVVTTEAPAAAATEQPAAVATAEAPAAAKPTTQAPLSAAVPLLATVIALIGAVFVSRK</sequence>
<dbReference type="CDD" id="cd00146">
    <property type="entry name" value="PKD"/>
    <property type="match status" value="8"/>
</dbReference>
<keyword evidence="1" id="KW-0812">Transmembrane</keyword>
<organism evidence="3 4">
    <name type="scientific">Methanoregula formicica (strain DSM 22288 / NBRC 105244 / SMSP)</name>
    <dbReference type="NCBI Taxonomy" id="593750"/>
    <lineage>
        <taxon>Archaea</taxon>
        <taxon>Methanobacteriati</taxon>
        <taxon>Methanobacteriota</taxon>
        <taxon>Stenosarchaea group</taxon>
        <taxon>Methanomicrobia</taxon>
        <taxon>Methanomicrobiales</taxon>
        <taxon>Methanoregulaceae</taxon>
        <taxon>Methanoregula</taxon>
    </lineage>
</organism>
<keyword evidence="4" id="KW-1185">Reference proteome</keyword>
<feature type="domain" description="PKD" evidence="2">
    <location>
        <begin position="206"/>
        <end position="282"/>
    </location>
</feature>
<feature type="transmembrane region" description="Helical" evidence="1">
    <location>
        <begin position="733"/>
        <end position="752"/>
    </location>
</feature>
<feature type="domain" description="PKD" evidence="2">
    <location>
        <begin position="535"/>
        <end position="618"/>
    </location>
</feature>
<proteinExistence type="predicted"/>
<dbReference type="InterPro" id="IPR000601">
    <property type="entry name" value="PKD_dom"/>
</dbReference>
<dbReference type="GeneID" id="87246368"/>
<dbReference type="STRING" id="593750.Metfor_1140"/>
<dbReference type="RefSeq" id="WP_015285150.1">
    <property type="nucleotide sequence ID" value="NC_019943.1"/>
</dbReference>
<evidence type="ECO:0000313" key="3">
    <source>
        <dbReference type="EMBL" id="AGB02186.1"/>
    </source>
</evidence>
<feature type="domain" description="PKD" evidence="2">
    <location>
        <begin position="617"/>
        <end position="683"/>
    </location>
</feature>
<dbReference type="FunFam" id="2.60.40.10:FF:000270">
    <property type="entry name" value="Cell surface protein"/>
    <property type="match status" value="7"/>
</dbReference>
<reference evidence="3 4" key="2">
    <citation type="journal article" date="2014" name="Genome Announc.">
        <title>Complete Genome Sequence of Methanoregula formicica SMSPT, a Mesophilic Hydrogenotrophic Methanogen Isolated from a Methanogenic Upflow Anaerobic Sludge Blanket Reactor.</title>
        <authorList>
            <person name="Yamamoto K."/>
            <person name="Tamaki H."/>
            <person name="Cadillo-Quiroz H."/>
            <person name="Imachi H."/>
            <person name="Kyrpides N."/>
            <person name="Woyke T."/>
            <person name="Goodwin L."/>
            <person name="Zinder S.H."/>
            <person name="Kamagata Y."/>
            <person name="Liu W.T."/>
        </authorList>
    </citation>
    <scope>NUCLEOTIDE SEQUENCE [LARGE SCALE GENOMIC DNA]</scope>
    <source>
        <strain evidence="4">DSM 22288 / NBRC 105244 / SMSP</strain>
    </source>
</reference>
<dbReference type="Gene3D" id="2.60.40.10">
    <property type="entry name" value="Immunoglobulins"/>
    <property type="match status" value="8"/>
</dbReference>
<dbReference type="InParanoid" id="L0HEJ7"/>
<dbReference type="Pfam" id="PF18911">
    <property type="entry name" value="PKD_4"/>
    <property type="match status" value="8"/>
</dbReference>
<reference evidence="4" key="1">
    <citation type="submission" date="2011-12" db="EMBL/GenBank/DDBJ databases">
        <title>Complete sequence of Methanoregula formicicum SMSP.</title>
        <authorList>
            <person name="Lucas S."/>
            <person name="Han J."/>
            <person name="Lapidus A."/>
            <person name="Cheng J.-F."/>
            <person name="Goodwin L."/>
            <person name="Pitluck S."/>
            <person name="Peters L."/>
            <person name="Ovchinnikova G."/>
            <person name="Teshima H."/>
            <person name="Detter J.C."/>
            <person name="Han C."/>
            <person name="Tapia R."/>
            <person name="Land M."/>
            <person name="Hauser L."/>
            <person name="Kyrpides N."/>
            <person name="Ivanova N."/>
            <person name="Pagani I."/>
            <person name="Imachi H."/>
            <person name="Tamaki H."/>
            <person name="Sekiguchi Y."/>
            <person name="Kamagata Y."/>
            <person name="Cadillo-Quiroz H."/>
            <person name="Zinder S."/>
            <person name="Liu W.-T."/>
            <person name="Woyke T."/>
        </authorList>
    </citation>
    <scope>NUCLEOTIDE SEQUENCE [LARGE SCALE GENOMIC DNA]</scope>
    <source>
        <strain evidence="4">DSM 22288 / NBRC 105244 / SMSP</strain>
    </source>
</reference>
<dbReference type="InterPro" id="IPR035986">
    <property type="entry name" value="PKD_dom_sf"/>
</dbReference>
<dbReference type="KEGG" id="mfo:Metfor_1140"/>
<feature type="domain" description="PKD" evidence="2">
    <location>
        <begin position="286"/>
        <end position="364"/>
    </location>
</feature>
<dbReference type="SMART" id="SM00089">
    <property type="entry name" value="PKD"/>
    <property type="match status" value="8"/>
</dbReference>
<protein>
    <submittedName>
        <fullName evidence="3">PDK repeat-containing protein</fullName>
    </submittedName>
</protein>
<keyword evidence="1" id="KW-1133">Transmembrane helix</keyword>
<dbReference type="Proteomes" id="UP000010824">
    <property type="component" value="Chromosome"/>
</dbReference>
<dbReference type="PROSITE" id="PS50093">
    <property type="entry name" value="PKD"/>
    <property type="match status" value="8"/>
</dbReference>
<dbReference type="OrthoDB" id="103676at2157"/>
<dbReference type="InterPro" id="IPR022409">
    <property type="entry name" value="PKD/Chitinase_dom"/>
</dbReference>
<dbReference type="PANTHER" id="PTHR36842">
    <property type="entry name" value="PROTEIN TOLB HOMOLOG"/>
    <property type="match status" value="1"/>
</dbReference>
<dbReference type="PANTHER" id="PTHR36842:SF1">
    <property type="entry name" value="PROTEIN TOLB"/>
    <property type="match status" value="1"/>
</dbReference>
<feature type="domain" description="PKD" evidence="2">
    <location>
        <begin position="41"/>
        <end position="120"/>
    </location>
</feature>
<dbReference type="AlphaFoldDB" id="L0HEJ7"/>